<dbReference type="AlphaFoldDB" id="A0A2G9RP74"/>
<feature type="non-terminal residue" evidence="3">
    <location>
        <position position="660"/>
    </location>
</feature>
<feature type="region of interest" description="Disordered" evidence="1">
    <location>
        <begin position="414"/>
        <end position="434"/>
    </location>
</feature>
<accession>A0A2G9RP74</accession>
<feature type="domain" description="KATNIP" evidence="2">
    <location>
        <begin position="473"/>
        <end position="653"/>
    </location>
</feature>
<sequence length="660" mass="75891">STVKDVIYITVEILSNWGNPHFVGLTEVQFFDLKNQKIYVSPLDVDIRNADFPGDLQCLVNGKVKTTKEHFMWMCPFHPPVQLYFVIRNPTRSCDFDICKVKIWNYNKMLSYLDIGAKHLRIYKNETLMFDGFLEKGCGNKVFDYSNTIDLFTGQVKSISPPPLCTSRNQMDVENEINSSGSNNDHSLQFSTCGKMSPLLQAPTSESYSVLKEHKHLLHCKLDDLSTDRLNKSVTRQVEEGDETEDVEGKRHNSFREEDRHINESKIMPENSTSPLEHEDFVMKKREKITGQMVERSSNKTPQWLSSFNFQQNLHDQSSSILDLGLTGIQSSRMNTYKNDENTFINDFVQSPTTHREHLDRNENRRNISSLSSRNIGNEIETRSPKYFSESEWPVSDRRRKLHVKDKRLDTDKCGDVNLPTKSNQGNVNAKQSCSRDQDNSLMESWTSLMQFNQSQRGRISNMEFEGDIFDEFLQQQKIGRQHVTKRDNQELPSATDVNLYENDKDDGIEFEIPVLPYGQRLCIKIVTTWGDRHYVGLNGIELYSSTGNPIPITKIEAYPPNKNTVSEFAKDPRVVSNLIDGVNNTQDDMHLWLAPFTLGKSQYIYLDFASPCQIAMIRIWNYNKSRIHSFRGVKDIKIVLDHTLIFKGEIAKASGNLSG</sequence>
<evidence type="ECO:0000256" key="1">
    <source>
        <dbReference type="SAM" id="MobiDB-lite"/>
    </source>
</evidence>
<evidence type="ECO:0000313" key="3">
    <source>
        <dbReference type="EMBL" id="PIO29667.1"/>
    </source>
</evidence>
<keyword evidence="4" id="KW-1185">Reference proteome</keyword>
<dbReference type="PANTHER" id="PTHR21534:SF0">
    <property type="entry name" value="KATANIN-INTERACTING PROTEIN"/>
    <property type="match status" value="1"/>
</dbReference>
<feature type="region of interest" description="Disordered" evidence="1">
    <location>
        <begin position="236"/>
        <end position="255"/>
    </location>
</feature>
<name>A0A2G9RP74_AQUCT</name>
<feature type="compositionally biased region" description="Polar residues" evidence="1">
    <location>
        <begin position="420"/>
        <end position="433"/>
    </location>
</feature>
<reference evidence="4" key="1">
    <citation type="journal article" date="2017" name="Nat. Commun.">
        <title>The North American bullfrog draft genome provides insight into hormonal regulation of long noncoding RNA.</title>
        <authorList>
            <person name="Hammond S.A."/>
            <person name="Warren R.L."/>
            <person name="Vandervalk B.P."/>
            <person name="Kucuk E."/>
            <person name="Khan H."/>
            <person name="Gibb E.A."/>
            <person name="Pandoh P."/>
            <person name="Kirk H."/>
            <person name="Zhao Y."/>
            <person name="Jones M."/>
            <person name="Mungall A.J."/>
            <person name="Coope R."/>
            <person name="Pleasance S."/>
            <person name="Moore R.A."/>
            <person name="Holt R.A."/>
            <person name="Round J.M."/>
            <person name="Ohora S."/>
            <person name="Walle B.V."/>
            <person name="Veldhoen N."/>
            <person name="Helbing C.C."/>
            <person name="Birol I."/>
        </authorList>
    </citation>
    <scope>NUCLEOTIDE SEQUENCE [LARGE SCALE GENOMIC DNA]</scope>
</reference>
<gene>
    <name evidence="3" type="ORF">AB205_0182980</name>
</gene>
<dbReference type="Proteomes" id="UP000228934">
    <property type="component" value="Unassembled WGS sequence"/>
</dbReference>
<dbReference type="OrthoDB" id="304622at2759"/>
<dbReference type="InterPro" id="IPR026704">
    <property type="entry name" value="KATNIP"/>
</dbReference>
<evidence type="ECO:0000313" key="4">
    <source>
        <dbReference type="Proteomes" id="UP000228934"/>
    </source>
</evidence>
<protein>
    <recommendedName>
        <fullName evidence="2">KATNIP domain-containing protein</fullName>
    </recommendedName>
</protein>
<feature type="domain" description="KATNIP" evidence="2">
    <location>
        <begin position="12"/>
        <end position="166"/>
    </location>
</feature>
<dbReference type="PANTHER" id="PTHR21534">
    <property type="entry name" value="KATANIN-INTERACTING PROTEIN"/>
    <property type="match status" value="1"/>
</dbReference>
<proteinExistence type="predicted"/>
<evidence type="ECO:0000259" key="2">
    <source>
        <dbReference type="Pfam" id="PF14652"/>
    </source>
</evidence>
<dbReference type="InterPro" id="IPR027859">
    <property type="entry name" value="KATNIP_dom"/>
</dbReference>
<feature type="non-terminal residue" evidence="3">
    <location>
        <position position="1"/>
    </location>
</feature>
<dbReference type="EMBL" id="KV936439">
    <property type="protein sequence ID" value="PIO29667.1"/>
    <property type="molecule type" value="Genomic_DNA"/>
</dbReference>
<dbReference type="Pfam" id="PF14652">
    <property type="entry name" value="DUF4457"/>
    <property type="match status" value="2"/>
</dbReference>
<organism evidence="3 4">
    <name type="scientific">Aquarana catesbeiana</name>
    <name type="common">American bullfrog</name>
    <name type="synonym">Rana catesbeiana</name>
    <dbReference type="NCBI Taxonomy" id="8400"/>
    <lineage>
        <taxon>Eukaryota</taxon>
        <taxon>Metazoa</taxon>
        <taxon>Chordata</taxon>
        <taxon>Craniata</taxon>
        <taxon>Vertebrata</taxon>
        <taxon>Euteleostomi</taxon>
        <taxon>Amphibia</taxon>
        <taxon>Batrachia</taxon>
        <taxon>Anura</taxon>
        <taxon>Neobatrachia</taxon>
        <taxon>Ranoidea</taxon>
        <taxon>Ranidae</taxon>
        <taxon>Aquarana</taxon>
    </lineage>
</organism>